<dbReference type="GO" id="GO:0000288">
    <property type="term" value="P:nuclear-transcribed mRNA catabolic process, deadenylation-dependent decay"/>
    <property type="evidence" value="ECO:0007669"/>
    <property type="project" value="TreeGrafter"/>
</dbReference>
<feature type="region of interest" description="Disordered" evidence="4">
    <location>
        <begin position="137"/>
        <end position="288"/>
    </location>
</feature>
<name>A0A1V8S9T7_9PEZI</name>
<protein>
    <recommendedName>
        <fullName evidence="5">PUM-HD domain-containing protein</fullName>
    </recommendedName>
</protein>
<comment type="function">
    <text evidence="2">RNA-binding nucleolar protein required for pre-rRNA processing. Involved in production of 18S rRNA and assembly of small ribosomal subunit.</text>
</comment>
<feature type="repeat" description="Pumilio" evidence="3">
    <location>
        <begin position="654"/>
        <end position="690"/>
    </location>
</feature>
<dbReference type="AlphaFoldDB" id="A0A1V8S9T7"/>
<evidence type="ECO:0000256" key="1">
    <source>
        <dbReference type="ARBA" id="ARBA00022737"/>
    </source>
</evidence>
<dbReference type="EMBL" id="NAJO01000075">
    <property type="protein sequence ID" value="OQN95984.1"/>
    <property type="molecule type" value="Genomic_DNA"/>
</dbReference>
<dbReference type="PROSITE" id="PS50302">
    <property type="entry name" value="PUM"/>
    <property type="match status" value="7"/>
</dbReference>
<keyword evidence="1" id="KW-0677">Repeat</keyword>
<evidence type="ECO:0000256" key="3">
    <source>
        <dbReference type="PROSITE-ProRule" id="PRU00317"/>
    </source>
</evidence>
<dbReference type="SMART" id="SM00025">
    <property type="entry name" value="Pumilio"/>
    <property type="match status" value="8"/>
</dbReference>
<feature type="compositionally biased region" description="Polar residues" evidence="4">
    <location>
        <begin position="137"/>
        <end position="148"/>
    </location>
</feature>
<dbReference type="PROSITE" id="PS50303">
    <property type="entry name" value="PUM_HD"/>
    <property type="match status" value="1"/>
</dbReference>
<gene>
    <name evidence="6" type="ORF">B0A48_17927</name>
</gene>
<dbReference type="InParanoid" id="A0A1V8S9T7"/>
<feature type="compositionally biased region" description="Polar residues" evidence="4">
    <location>
        <begin position="264"/>
        <end position="286"/>
    </location>
</feature>
<dbReference type="Proteomes" id="UP000192596">
    <property type="component" value="Unassembled WGS sequence"/>
</dbReference>
<evidence type="ECO:0000259" key="5">
    <source>
        <dbReference type="PROSITE" id="PS50303"/>
    </source>
</evidence>
<feature type="domain" description="PUM-HD" evidence="5">
    <location>
        <begin position="451"/>
        <end position="798"/>
    </location>
</feature>
<feature type="repeat" description="Pumilio" evidence="3">
    <location>
        <begin position="509"/>
        <end position="544"/>
    </location>
</feature>
<dbReference type="Pfam" id="PF00806">
    <property type="entry name" value="PUF"/>
    <property type="match status" value="8"/>
</dbReference>
<dbReference type="PANTHER" id="PTHR12537">
    <property type="entry name" value="RNA BINDING PROTEIN PUMILIO-RELATED"/>
    <property type="match status" value="1"/>
</dbReference>
<dbReference type="InterPro" id="IPR001313">
    <property type="entry name" value="Pumilio_RNA-bd_rpt"/>
</dbReference>
<evidence type="ECO:0000313" key="6">
    <source>
        <dbReference type="EMBL" id="OQN95984.1"/>
    </source>
</evidence>
<evidence type="ECO:0000256" key="2">
    <source>
        <dbReference type="ARBA" id="ARBA00024893"/>
    </source>
</evidence>
<accession>A0A1V8S9T7</accession>
<dbReference type="GO" id="GO:0003730">
    <property type="term" value="F:mRNA 3'-UTR binding"/>
    <property type="evidence" value="ECO:0007669"/>
    <property type="project" value="TreeGrafter"/>
</dbReference>
<dbReference type="CDD" id="cd07920">
    <property type="entry name" value="Pumilio"/>
    <property type="match status" value="1"/>
</dbReference>
<dbReference type="SUPFAM" id="SSF48371">
    <property type="entry name" value="ARM repeat"/>
    <property type="match status" value="1"/>
</dbReference>
<keyword evidence="7" id="KW-1185">Reference proteome</keyword>
<proteinExistence type="predicted"/>
<feature type="compositionally biased region" description="Polar residues" evidence="4">
    <location>
        <begin position="842"/>
        <end position="857"/>
    </location>
</feature>
<dbReference type="PANTHER" id="PTHR12537:SF12">
    <property type="entry name" value="MATERNAL PROTEIN PUMILIO"/>
    <property type="match status" value="1"/>
</dbReference>
<reference evidence="7" key="1">
    <citation type="submission" date="2017-03" db="EMBL/GenBank/DDBJ databases">
        <title>Genomes of endolithic fungi from Antarctica.</title>
        <authorList>
            <person name="Coleine C."/>
            <person name="Masonjones S."/>
            <person name="Stajich J.E."/>
        </authorList>
    </citation>
    <scope>NUCLEOTIDE SEQUENCE [LARGE SCALE GENOMIC DNA]</scope>
    <source>
        <strain evidence="7">CCFEE 5527</strain>
    </source>
</reference>
<sequence>MAASTSRTLTVSNGHCLDSTRNATQSGTNALGNGAVVQHNIWGVGGTHTSNGLNSRGTIRSDVLPSLPSTRSVAEPPFGISQLVQDSIPSSQGRWSAFQARDETQRQRSGYLPLAQQQPARQQPHVLAAYPDSLSPHTATAFGSTSGQYPFPRPPQVYTRHPTAGGAATPPISPLNTRIPFHGVQPVSRIASQPPSRHSDNEPDDSARKFSGFEPNKQRADSFGWSMHGNLHAGDQSVESLRSRTGQMSMTPSVRGYDSRKASEQYNSFPRGNTSQTSSRPSTACKLNNDDFDDTMDLYYDPKRELDLSDLDMALNEVSTYSQFEAFDRGKRGMSSAVHRRDVSDMDDVSPGSLAANYPPRTQYDWTSSSDSLFAKPFAGGLDIASMTDLQYSQMIGLRNPYASTYSNPYAMPPSLQYGSSLPYYPMFSMGLSGLDGALIARADLPIAEGVQSKKLYEFKLAGKSNKRYELKDIFDNIAEFAGDQHGSRFIQTKLETATSDEKERVFREIEPNAIPLMTDVFGNYVIQKFFDHGHQDHKRMLANKMRGQVLNLSTQMYGCRVVQKALEHVLVEQQTAIVSELEHHVLECVKNKDGNHVIQKAIERCPPDTITFIYQAFVGQVQYLSLHAFGCRVIQRCLERQDWFPARVRIMAELHESMGQGMVANDYGNYVVQHVVEKGTPIDRKRVFSIIIQGLESYSKHKFASNVVEKCIEYSDDGWRREVVSVLVTRDQRRGDGDSVLAGLIMDNYGNYVIQKLLEKLCPADFIYFHQHLQPAINHAKRSGCGKQLVSIEKKMQDRLPYLHAGGRQHHPMMLGIPQHPHTPFGSRYGSAAITPPPLTADTQSLQSSGLPSVNGDTVEGAQAHDTGMMRTGSEGMHALR</sequence>
<feature type="region of interest" description="Disordered" evidence="4">
    <location>
        <begin position="827"/>
        <end position="882"/>
    </location>
</feature>
<dbReference type="STRING" id="1507870.A0A1V8S9T7"/>
<feature type="repeat" description="Pumilio" evidence="3">
    <location>
        <begin position="473"/>
        <end position="508"/>
    </location>
</feature>
<feature type="repeat" description="Pumilio" evidence="3">
    <location>
        <begin position="691"/>
        <end position="726"/>
    </location>
</feature>
<dbReference type="OrthoDB" id="668540at2759"/>
<comment type="caution">
    <text evidence="6">The sequence shown here is derived from an EMBL/GenBank/DDBJ whole genome shotgun (WGS) entry which is preliminary data.</text>
</comment>
<dbReference type="Gene3D" id="1.25.10.10">
    <property type="entry name" value="Leucine-rich Repeat Variant"/>
    <property type="match status" value="1"/>
</dbReference>
<organism evidence="6 7">
    <name type="scientific">Cryoendolithus antarcticus</name>
    <dbReference type="NCBI Taxonomy" id="1507870"/>
    <lineage>
        <taxon>Eukaryota</taxon>
        <taxon>Fungi</taxon>
        <taxon>Dikarya</taxon>
        <taxon>Ascomycota</taxon>
        <taxon>Pezizomycotina</taxon>
        <taxon>Dothideomycetes</taxon>
        <taxon>Dothideomycetidae</taxon>
        <taxon>Cladosporiales</taxon>
        <taxon>Cladosporiaceae</taxon>
        <taxon>Cryoendolithus</taxon>
    </lineage>
</organism>
<feature type="repeat" description="Pumilio" evidence="3">
    <location>
        <begin position="617"/>
        <end position="653"/>
    </location>
</feature>
<dbReference type="GO" id="GO:0005737">
    <property type="term" value="C:cytoplasm"/>
    <property type="evidence" value="ECO:0007669"/>
    <property type="project" value="TreeGrafter"/>
</dbReference>
<feature type="repeat" description="Pumilio" evidence="3">
    <location>
        <begin position="581"/>
        <end position="616"/>
    </location>
</feature>
<evidence type="ECO:0000256" key="4">
    <source>
        <dbReference type="SAM" id="MobiDB-lite"/>
    </source>
</evidence>
<dbReference type="InterPro" id="IPR016024">
    <property type="entry name" value="ARM-type_fold"/>
</dbReference>
<dbReference type="InterPro" id="IPR033712">
    <property type="entry name" value="Pumilio_RNA-bd"/>
</dbReference>
<feature type="repeat" description="Pumilio" evidence="3">
    <location>
        <begin position="545"/>
        <end position="580"/>
    </location>
</feature>
<feature type="compositionally biased region" description="Basic and acidic residues" evidence="4">
    <location>
        <begin position="197"/>
        <end position="208"/>
    </location>
</feature>
<dbReference type="InterPro" id="IPR011989">
    <property type="entry name" value="ARM-like"/>
</dbReference>
<evidence type="ECO:0000313" key="7">
    <source>
        <dbReference type="Proteomes" id="UP000192596"/>
    </source>
</evidence>
<dbReference type="InterPro" id="IPR033133">
    <property type="entry name" value="PUM-HD"/>
</dbReference>
<feature type="compositionally biased region" description="Polar residues" evidence="4">
    <location>
        <begin position="237"/>
        <end position="252"/>
    </location>
</feature>